<dbReference type="InterPro" id="IPR038468">
    <property type="entry name" value="MmpS_C"/>
</dbReference>
<sequence>MKKPLALAASALFLTAAACSGGSSTEAAKTVTFADDDRIQAGYLGANIKGEGTVTCKIEHEGRVVAESNQTGNYAYVNCPIERDLD</sequence>
<dbReference type="Proteomes" id="UP000058446">
    <property type="component" value="Chromosome"/>
</dbReference>
<evidence type="ECO:0000313" key="3">
    <source>
        <dbReference type="Proteomes" id="UP000058446"/>
    </source>
</evidence>
<evidence type="ECO:0000313" key="2">
    <source>
        <dbReference type="EMBL" id="ALA68420.1"/>
    </source>
</evidence>
<feature type="chain" id="PRO_5039462157" evidence="1">
    <location>
        <begin position="21"/>
        <end position="86"/>
    </location>
</feature>
<organism evidence="2 3">
    <name type="scientific">Corynebacterium lactis RW2-5</name>
    <dbReference type="NCBI Taxonomy" id="1408189"/>
    <lineage>
        <taxon>Bacteria</taxon>
        <taxon>Bacillati</taxon>
        <taxon>Actinomycetota</taxon>
        <taxon>Actinomycetes</taxon>
        <taxon>Mycobacteriales</taxon>
        <taxon>Corynebacteriaceae</taxon>
        <taxon>Corynebacterium</taxon>
    </lineage>
</organism>
<dbReference type="PROSITE" id="PS51257">
    <property type="entry name" value="PROKAR_LIPOPROTEIN"/>
    <property type="match status" value="1"/>
</dbReference>
<dbReference type="KEGG" id="clw:CLAC_03165"/>
<name>A0A0K2H2Z4_9CORY</name>
<keyword evidence="1" id="KW-0732">Signal</keyword>
<dbReference type="EMBL" id="CP006841">
    <property type="protein sequence ID" value="ALA68420.1"/>
    <property type="molecule type" value="Genomic_DNA"/>
</dbReference>
<dbReference type="Gene3D" id="2.60.40.2880">
    <property type="entry name" value="MmpS1-5, C-terminal soluble domain"/>
    <property type="match status" value="1"/>
</dbReference>
<accession>A0A0K2H2Z4</accession>
<protein>
    <submittedName>
        <fullName evidence="2">Uncharacterized protein</fullName>
    </submittedName>
</protein>
<dbReference type="AlphaFoldDB" id="A0A0K2H2Z4"/>
<dbReference type="RefSeq" id="WP_053411647.1">
    <property type="nucleotide sequence ID" value="NZ_CP006841.1"/>
</dbReference>
<evidence type="ECO:0000256" key="1">
    <source>
        <dbReference type="SAM" id="SignalP"/>
    </source>
</evidence>
<feature type="signal peptide" evidence="1">
    <location>
        <begin position="1"/>
        <end position="20"/>
    </location>
</feature>
<dbReference type="PATRIC" id="fig|1408189.4.peg.630"/>
<gene>
    <name evidence="2" type="ORF">CLAC_03165</name>
</gene>
<keyword evidence="3" id="KW-1185">Reference proteome</keyword>
<reference evidence="2 3" key="1">
    <citation type="submission" date="2013-10" db="EMBL/GenBank/DDBJ databases">
        <title>Complete genome sequence of Corynebacterium lactis DSM 45799(T), isolated from raw cow milk.</title>
        <authorList>
            <person name="Ruckert C."/>
            <person name="Albersmeier A."/>
            <person name="Lipski A."/>
            <person name="Kalinowski J."/>
        </authorList>
    </citation>
    <scope>NUCLEOTIDE SEQUENCE [LARGE SCALE GENOMIC DNA]</scope>
    <source>
        <strain evidence="2 3">RW2-5</strain>
    </source>
</reference>
<proteinExistence type="predicted"/>